<dbReference type="Gene3D" id="6.10.250.3240">
    <property type="match status" value="1"/>
</dbReference>
<dbReference type="KEGG" id="mzi:HWN40_01810"/>
<sequence>MIELLKVLACMPFLLYACYADIKTRRVANEVWVVMFGVGFVFIMYDLITLGLPYLIRNILTFAFIFTFVYILFQLGAFGGADAKVLMVISLIIPTFPDIVINGTQLPINGVPPLGVFAFSVFGNSVILTVIVPIGLFIYNLLHNPLKENLKRPLYMLIGYRTPVSSLEQGHIRMIESYNETKEGVSFGFTRSGTELTTNVIAELKAYLRNGKINDSVWVTPGLPFMIPITAGFITAVVFGDLIFYLTLQFMMM</sequence>
<feature type="transmembrane region" description="Helical" evidence="6">
    <location>
        <begin position="225"/>
        <end position="248"/>
    </location>
</feature>
<evidence type="ECO:0000313" key="10">
    <source>
        <dbReference type="Proteomes" id="UP000509594"/>
    </source>
</evidence>
<dbReference type="Pfam" id="PF06847">
    <property type="entry name" value="Arc_PepC_II"/>
    <property type="match status" value="1"/>
</dbReference>
<dbReference type="GO" id="GO:0005886">
    <property type="term" value="C:plasma membrane"/>
    <property type="evidence" value="ECO:0007669"/>
    <property type="project" value="UniProtKB-SubCell"/>
</dbReference>
<dbReference type="PANTHER" id="PTHR36506:SF1">
    <property type="entry name" value="PREFLAGELLIN PEPTIDASE"/>
    <property type="match status" value="1"/>
</dbReference>
<dbReference type="InterPro" id="IPR052218">
    <property type="entry name" value="Preflagellin_Peptidase"/>
</dbReference>
<dbReference type="OrthoDB" id="19094at2157"/>
<organism evidence="9 10">
    <name type="scientific">Methanolobus zinderi</name>
    <dbReference type="NCBI Taxonomy" id="536044"/>
    <lineage>
        <taxon>Archaea</taxon>
        <taxon>Methanobacteriati</taxon>
        <taxon>Methanobacteriota</taxon>
        <taxon>Stenosarchaea group</taxon>
        <taxon>Methanomicrobia</taxon>
        <taxon>Methanosarcinales</taxon>
        <taxon>Methanosarcinaceae</taxon>
        <taxon>Methanolobus</taxon>
    </lineage>
</organism>
<feature type="transmembrane region" description="Helical" evidence="6">
    <location>
        <begin position="30"/>
        <end position="48"/>
    </location>
</feature>
<feature type="transmembrane region" description="Helical" evidence="6">
    <location>
        <begin position="55"/>
        <end position="73"/>
    </location>
</feature>
<dbReference type="InterPro" id="IPR000045">
    <property type="entry name" value="Prepilin_IV_endopep_pep"/>
</dbReference>
<evidence type="ECO:0000259" key="8">
    <source>
        <dbReference type="Pfam" id="PF06847"/>
    </source>
</evidence>
<dbReference type="AlphaFoldDB" id="A0A7D5J7J2"/>
<dbReference type="InterPro" id="IPR009655">
    <property type="entry name" value="Preflagellin_peptidase_C"/>
</dbReference>
<keyword evidence="4 6" id="KW-1133">Transmembrane helix</keyword>
<evidence type="ECO:0000256" key="1">
    <source>
        <dbReference type="ARBA" id="ARBA00004651"/>
    </source>
</evidence>
<gene>
    <name evidence="9" type="ORF">HWN40_01810</name>
</gene>
<keyword evidence="3 6" id="KW-0812">Transmembrane</keyword>
<evidence type="ECO:0000313" key="9">
    <source>
        <dbReference type="EMBL" id="QLC49090.1"/>
    </source>
</evidence>
<dbReference type="Pfam" id="PF01478">
    <property type="entry name" value="Peptidase_A24"/>
    <property type="match status" value="1"/>
</dbReference>
<feature type="domain" description="Preflagellin peptidase C-terminal" evidence="8">
    <location>
        <begin position="151"/>
        <end position="242"/>
    </location>
</feature>
<feature type="domain" description="Prepilin type IV endopeptidase peptidase" evidence="7">
    <location>
        <begin position="9"/>
        <end position="113"/>
    </location>
</feature>
<keyword evidence="5 6" id="KW-0472">Membrane</keyword>
<evidence type="ECO:0000256" key="4">
    <source>
        <dbReference type="ARBA" id="ARBA00022989"/>
    </source>
</evidence>
<dbReference type="EMBL" id="CP058215">
    <property type="protein sequence ID" value="QLC49090.1"/>
    <property type="molecule type" value="Genomic_DNA"/>
</dbReference>
<feature type="transmembrane region" description="Helical" evidence="6">
    <location>
        <begin position="85"/>
        <end position="104"/>
    </location>
</feature>
<accession>A0A7D5J7J2</accession>
<keyword evidence="2" id="KW-1003">Cell membrane</keyword>
<evidence type="ECO:0000259" key="7">
    <source>
        <dbReference type="Pfam" id="PF01478"/>
    </source>
</evidence>
<protein>
    <submittedName>
        <fullName evidence="9">Prepilin peptidase</fullName>
    </submittedName>
</protein>
<dbReference type="GeneID" id="55820371"/>
<dbReference type="PROSITE" id="PS51257">
    <property type="entry name" value="PROKAR_LIPOPROTEIN"/>
    <property type="match status" value="1"/>
</dbReference>
<proteinExistence type="predicted"/>
<evidence type="ECO:0000256" key="5">
    <source>
        <dbReference type="ARBA" id="ARBA00023136"/>
    </source>
</evidence>
<name>A0A7D5J7J2_9EURY</name>
<dbReference type="PANTHER" id="PTHR36506">
    <property type="entry name" value="PREFLAGELLIN PEPTIDASE"/>
    <property type="match status" value="1"/>
</dbReference>
<evidence type="ECO:0000256" key="2">
    <source>
        <dbReference type="ARBA" id="ARBA00022475"/>
    </source>
</evidence>
<dbReference type="Proteomes" id="UP000509594">
    <property type="component" value="Chromosome"/>
</dbReference>
<dbReference type="RefSeq" id="WP_176964153.1">
    <property type="nucleotide sequence ID" value="NZ_CP058215.1"/>
</dbReference>
<evidence type="ECO:0000256" key="6">
    <source>
        <dbReference type="SAM" id="Phobius"/>
    </source>
</evidence>
<evidence type="ECO:0000256" key="3">
    <source>
        <dbReference type="ARBA" id="ARBA00022692"/>
    </source>
</evidence>
<dbReference type="GO" id="GO:0004190">
    <property type="term" value="F:aspartic-type endopeptidase activity"/>
    <property type="evidence" value="ECO:0007669"/>
    <property type="project" value="InterPro"/>
</dbReference>
<reference evidence="9 10" key="1">
    <citation type="submission" date="2020-06" db="EMBL/GenBank/DDBJ databases">
        <title>Methanolobus halotolerans sp. nov., isolated from a saline lake Tus in Siberia.</title>
        <authorList>
            <person name="Shen Y."/>
            <person name="Chen S.-C."/>
            <person name="Lai M.-C."/>
            <person name="Huang H.-H."/>
            <person name="Chiu H.-H."/>
            <person name="Tang S.-L."/>
            <person name="Rogozin D.Y."/>
            <person name="Degermendzhy A.G."/>
        </authorList>
    </citation>
    <scope>NUCLEOTIDE SEQUENCE [LARGE SCALE GENOMIC DNA]</scope>
    <source>
        <strain evidence="9 10">DSM 21339</strain>
    </source>
</reference>
<keyword evidence="10" id="KW-1185">Reference proteome</keyword>
<comment type="subcellular location">
    <subcellularLocation>
        <location evidence="1">Cell membrane</location>
        <topology evidence="1">Multi-pass membrane protein</topology>
    </subcellularLocation>
</comment>
<feature type="transmembrane region" description="Helical" evidence="6">
    <location>
        <begin position="116"/>
        <end position="142"/>
    </location>
</feature>
<dbReference type="Gene3D" id="1.20.120.1220">
    <property type="match status" value="1"/>
</dbReference>